<protein>
    <submittedName>
        <fullName evidence="1">Uncharacterized protein</fullName>
    </submittedName>
</protein>
<evidence type="ECO:0000313" key="2">
    <source>
        <dbReference type="Proteomes" id="UP000719412"/>
    </source>
</evidence>
<evidence type="ECO:0000313" key="1">
    <source>
        <dbReference type="EMBL" id="KAH0819335.1"/>
    </source>
</evidence>
<organism evidence="1 2">
    <name type="scientific">Tenebrio molitor</name>
    <name type="common">Yellow mealworm beetle</name>
    <dbReference type="NCBI Taxonomy" id="7067"/>
    <lineage>
        <taxon>Eukaryota</taxon>
        <taxon>Metazoa</taxon>
        <taxon>Ecdysozoa</taxon>
        <taxon>Arthropoda</taxon>
        <taxon>Hexapoda</taxon>
        <taxon>Insecta</taxon>
        <taxon>Pterygota</taxon>
        <taxon>Neoptera</taxon>
        <taxon>Endopterygota</taxon>
        <taxon>Coleoptera</taxon>
        <taxon>Polyphaga</taxon>
        <taxon>Cucujiformia</taxon>
        <taxon>Tenebrionidae</taxon>
        <taxon>Tenebrio</taxon>
    </lineage>
</organism>
<keyword evidence="2" id="KW-1185">Reference proteome</keyword>
<comment type="caution">
    <text evidence="1">The sequence shown here is derived from an EMBL/GenBank/DDBJ whole genome shotgun (WGS) entry which is preliminary data.</text>
</comment>
<accession>A0A8J6LFB3</accession>
<reference evidence="1" key="2">
    <citation type="submission" date="2021-08" db="EMBL/GenBank/DDBJ databases">
        <authorList>
            <person name="Eriksson T."/>
        </authorList>
    </citation>
    <scope>NUCLEOTIDE SEQUENCE</scope>
    <source>
        <strain evidence="1">Stoneville</strain>
        <tissue evidence="1">Whole head</tissue>
    </source>
</reference>
<gene>
    <name evidence="1" type="ORF">GEV33_003456</name>
</gene>
<name>A0A8J6LFB3_TENMO</name>
<dbReference type="AlphaFoldDB" id="A0A8J6LFB3"/>
<sequence length="314" mass="33364">MIDKRATKLSKRSANCKCKYIVESGYSELEKYIKTISEPNLLYTGIVKSIEWSAPGGFWDDSGWFPDRLQVLSLSAPGGFRVSVPGQLRVVSGSAPGAFRVGSGCFPGRFRMVSGSAPGTFRVDPGWFPCRFRVGSSRFRVTSGSAPGELEMVSGPTLAGFRFGTGWFPGQLLVVSGSALGVFRMGSGSVPDELRVLSGSAPGSFRVSLPGQLRVVSGLAPAAFRVGSGWFPGRHPGAFRVGCSERLPGSAPAALPAEAEDVLKFERGLRVMIETSTLLNPGSLDTKFGASPVVPRVKTLARYKVAAVGKKHQT</sequence>
<reference evidence="1" key="1">
    <citation type="journal article" date="2020" name="J Insects Food Feed">
        <title>The yellow mealworm (Tenebrio molitor) genome: a resource for the emerging insects as food and feed industry.</title>
        <authorList>
            <person name="Eriksson T."/>
            <person name="Andere A."/>
            <person name="Kelstrup H."/>
            <person name="Emery V."/>
            <person name="Picard C."/>
        </authorList>
    </citation>
    <scope>NUCLEOTIDE SEQUENCE</scope>
    <source>
        <strain evidence="1">Stoneville</strain>
        <tissue evidence="1">Whole head</tissue>
    </source>
</reference>
<dbReference type="Proteomes" id="UP000719412">
    <property type="component" value="Unassembled WGS sequence"/>
</dbReference>
<dbReference type="EMBL" id="JABDTM020014803">
    <property type="protein sequence ID" value="KAH0819335.1"/>
    <property type="molecule type" value="Genomic_DNA"/>
</dbReference>
<proteinExistence type="predicted"/>